<evidence type="ECO:0000313" key="8">
    <source>
        <dbReference type="EMBL" id="EEF59942.1"/>
    </source>
</evidence>
<dbReference type="RefSeq" id="WP_007416059.1">
    <property type="nucleotide sequence ID" value="NZ_ABOX02000022.1"/>
</dbReference>
<evidence type="ECO:0000256" key="2">
    <source>
        <dbReference type="ARBA" id="ARBA00006751"/>
    </source>
</evidence>
<dbReference type="STRING" id="320771.Cflav_PD2746"/>
<keyword evidence="3 5" id="KW-0328">Glycosyltransferase</keyword>
<feature type="binding site" evidence="6">
    <location>
        <begin position="81"/>
        <end position="83"/>
    </location>
    <ligand>
        <name>phosphate</name>
        <dbReference type="ChEBI" id="CHEBI:43474"/>
    </ligand>
</feature>
<dbReference type="CDD" id="cd09009">
    <property type="entry name" value="PNP-EcPNPII_like"/>
    <property type="match status" value="1"/>
</dbReference>
<feature type="binding site" evidence="6">
    <location>
        <position position="211"/>
    </location>
    <ligand>
        <name>phosphate</name>
        <dbReference type="ChEBI" id="CHEBI:43474"/>
    </ligand>
</feature>
<dbReference type="GO" id="GO:0004731">
    <property type="term" value="F:purine-nucleoside phosphorylase activity"/>
    <property type="evidence" value="ECO:0007669"/>
    <property type="project" value="UniProtKB-EC"/>
</dbReference>
<dbReference type="InterPro" id="IPR035994">
    <property type="entry name" value="Nucleoside_phosphorylase_sf"/>
</dbReference>
<comment type="similarity">
    <text evidence="2 5">Belongs to the PNP/MTAP phosphorylase family.</text>
</comment>
<reference evidence="8 9" key="1">
    <citation type="journal article" date="2011" name="J. Bacteriol.">
        <title>Genome sequence of 'Pedosphaera parvula' Ellin514, an aerobic Verrucomicrobial isolate from pasture soil.</title>
        <authorList>
            <person name="Kant R."/>
            <person name="van Passel M.W."/>
            <person name="Sangwan P."/>
            <person name="Palva A."/>
            <person name="Lucas S."/>
            <person name="Copeland A."/>
            <person name="Lapidus A."/>
            <person name="Glavina Del Rio T."/>
            <person name="Dalin E."/>
            <person name="Tice H."/>
            <person name="Bruce D."/>
            <person name="Goodwin L."/>
            <person name="Pitluck S."/>
            <person name="Chertkov O."/>
            <person name="Larimer F.W."/>
            <person name="Land M.L."/>
            <person name="Hauser L."/>
            <person name="Brettin T.S."/>
            <person name="Detter J.C."/>
            <person name="Han S."/>
            <person name="de Vos W.M."/>
            <person name="Janssen P.H."/>
            <person name="Smidt H."/>
        </authorList>
    </citation>
    <scope>NUCLEOTIDE SEQUENCE [LARGE SCALE GENOMIC DNA]</scope>
    <source>
        <strain evidence="8 9">Ellin514</strain>
    </source>
</reference>
<evidence type="ECO:0000259" key="7">
    <source>
        <dbReference type="Pfam" id="PF01048"/>
    </source>
</evidence>
<sequence length="274" mass="29333">MNAQLNPLITAQQLGRLSQLRPTLAIVLGSGFQQAIAEMRIELEISYEKLKGFPPVGVSGHAGKLILGYLGKTPVLVLSGRAHYYEGHEMEQVTYATRVLAEFGIRDLLLTNAAGGVNRKFKAGDFMVLTDHINFMGINPLRGPTIAKLPRFVDMTCTYDQQLSQLLHKAGKLCGLKLQKGVYLAVSGPSYETPAEIRAFATLGADAVGMSTVPEAIVARQCGINVAGVSCITNLAAGCGGDTLSHAEVLETAERVKNMAARLLNSFAKLYAKG</sequence>
<organism evidence="8 9">
    <name type="scientific">Pedosphaera parvula (strain Ellin514)</name>
    <dbReference type="NCBI Taxonomy" id="320771"/>
    <lineage>
        <taxon>Bacteria</taxon>
        <taxon>Pseudomonadati</taxon>
        <taxon>Verrucomicrobiota</taxon>
        <taxon>Pedosphaerae</taxon>
        <taxon>Pedosphaerales</taxon>
        <taxon>Pedosphaeraceae</taxon>
        <taxon>Pedosphaera</taxon>
    </lineage>
</organism>
<comment type="pathway">
    <text evidence="1 5">Purine metabolism; purine nucleoside salvage.</text>
</comment>
<dbReference type="Gene3D" id="3.40.50.1580">
    <property type="entry name" value="Nucleoside phosphorylase domain"/>
    <property type="match status" value="1"/>
</dbReference>
<dbReference type="AlphaFoldDB" id="B9XJR6"/>
<dbReference type="UniPathway" id="UPA00606"/>
<evidence type="ECO:0000313" key="9">
    <source>
        <dbReference type="Proteomes" id="UP000003688"/>
    </source>
</evidence>
<comment type="caution">
    <text evidence="8">The sequence shown here is derived from an EMBL/GenBank/DDBJ whole genome shotgun (WGS) entry which is preliminary data.</text>
</comment>
<evidence type="ECO:0000256" key="1">
    <source>
        <dbReference type="ARBA" id="ARBA00005058"/>
    </source>
</evidence>
<dbReference type="InterPro" id="IPR011268">
    <property type="entry name" value="Purine_phosphorylase"/>
</dbReference>
<dbReference type="Pfam" id="PF01048">
    <property type="entry name" value="PNP_UDP_1"/>
    <property type="match status" value="1"/>
</dbReference>
<keyword evidence="9" id="KW-1185">Reference proteome</keyword>
<dbReference type="GO" id="GO:0009116">
    <property type="term" value="P:nucleoside metabolic process"/>
    <property type="evidence" value="ECO:0007669"/>
    <property type="project" value="InterPro"/>
</dbReference>
<feature type="binding site" evidence="6">
    <location>
        <position position="30"/>
    </location>
    <ligand>
        <name>phosphate</name>
        <dbReference type="ChEBI" id="CHEBI:43474"/>
    </ligand>
</feature>
<evidence type="ECO:0000256" key="5">
    <source>
        <dbReference type="PIRNR" id="PIRNR000477"/>
    </source>
</evidence>
<dbReference type="NCBIfam" id="NF006054">
    <property type="entry name" value="PRK08202.1"/>
    <property type="match status" value="1"/>
</dbReference>
<feature type="binding site" evidence="6">
    <location>
        <position position="113"/>
    </location>
    <ligand>
        <name>phosphate</name>
        <dbReference type="ChEBI" id="CHEBI:43474"/>
    </ligand>
</feature>
<feature type="domain" description="Nucleoside phosphorylase" evidence="7">
    <location>
        <begin position="24"/>
        <end position="267"/>
    </location>
</feature>
<dbReference type="NCBIfam" id="TIGR01697">
    <property type="entry name" value="PNPH-PUNA-XAPA"/>
    <property type="match status" value="1"/>
</dbReference>
<evidence type="ECO:0000256" key="3">
    <source>
        <dbReference type="ARBA" id="ARBA00022676"/>
    </source>
</evidence>
<proteinExistence type="inferred from homology"/>
<accession>B9XJR6</accession>
<dbReference type="PANTHER" id="PTHR11904:SF9">
    <property type="entry name" value="PURINE NUCLEOSIDE PHOSPHORYLASE-RELATED"/>
    <property type="match status" value="1"/>
</dbReference>
<keyword evidence="4 5" id="KW-0808">Transferase</keyword>
<dbReference type="OrthoDB" id="1523230at2"/>
<feature type="binding site" evidence="6">
    <location>
        <position position="234"/>
    </location>
    <ligand>
        <name>a purine D-ribonucleoside</name>
        <dbReference type="ChEBI" id="CHEBI:142355"/>
    </ligand>
</feature>
<dbReference type="PANTHER" id="PTHR11904">
    <property type="entry name" value="METHYLTHIOADENOSINE/PURINE NUCLEOSIDE PHOSPHORYLASE"/>
    <property type="match status" value="1"/>
</dbReference>
<comment type="function">
    <text evidence="5">The purine nucleoside phosphorylases catalyze the phosphorolytic breakdown of the N-glycosidic bond in the beta-(deoxy)ribonucleoside molecules, with the formation of the corresponding free purine bases and pentose-1-phosphate.</text>
</comment>
<protein>
    <recommendedName>
        <fullName evidence="5">Purine nucleoside phosphorylase</fullName>
        <ecNumber evidence="5">2.4.2.1</ecNumber>
    </recommendedName>
    <alternativeName>
        <fullName evidence="5">Inosine-guanosine phosphorylase</fullName>
    </alternativeName>
</protein>
<evidence type="ECO:0000256" key="4">
    <source>
        <dbReference type="ARBA" id="ARBA00022679"/>
    </source>
</evidence>
<dbReference type="EMBL" id="ABOX02000022">
    <property type="protein sequence ID" value="EEF59942.1"/>
    <property type="molecule type" value="Genomic_DNA"/>
</dbReference>
<gene>
    <name evidence="8" type="ORF">Cflav_PD2746</name>
</gene>
<dbReference type="SUPFAM" id="SSF53167">
    <property type="entry name" value="Purine and uridine phosphorylases"/>
    <property type="match status" value="1"/>
</dbReference>
<dbReference type="Proteomes" id="UP000003688">
    <property type="component" value="Unassembled WGS sequence"/>
</dbReference>
<feature type="binding site" evidence="6">
    <location>
        <position position="192"/>
    </location>
    <ligand>
        <name>a purine D-ribonucleoside</name>
        <dbReference type="ChEBI" id="CHEBI:142355"/>
    </ligand>
</feature>
<name>B9XJR6_PEDPL</name>
<feature type="binding site" evidence="6">
    <location>
        <position position="61"/>
    </location>
    <ligand>
        <name>phosphate</name>
        <dbReference type="ChEBI" id="CHEBI:43474"/>
    </ligand>
</feature>
<dbReference type="PIRSF" id="PIRSF000477">
    <property type="entry name" value="PurNPase"/>
    <property type="match status" value="1"/>
</dbReference>
<dbReference type="EC" id="2.4.2.1" evidence="5"/>
<evidence type="ECO:0000256" key="6">
    <source>
        <dbReference type="PIRSR" id="PIRSR000477-2"/>
    </source>
</evidence>
<dbReference type="GO" id="GO:0005737">
    <property type="term" value="C:cytoplasm"/>
    <property type="evidence" value="ECO:0007669"/>
    <property type="project" value="TreeGrafter"/>
</dbReference>
<dbReference type="InterPro" id="IPR000845">
    <property type="entry name" value="Nucleoside_phosphorylase_d"/>
</dbReference>